<feature type="domain" description="Winged helix" evidence="1">
    <location>
        <begin position="16"/>
        <end position="87"/>
    </location>
</feature>
<dbReference type="Pfam" id="PF22324">
    <property type="entry name" value="HTH_91"/>
    <property type="match status" value="1"/>
</dbReference>
<dbReference type="InterPro" id="IPR054382">
    <property type="entry name" value="wHTH_alphaproteobact"/>
</dbReference>
<name>A0A1X3H2G9_9BRAD</name>
<organism evidence="2 3">
    <name type="scientific">Bradyrhizobium canariense</name>
    <dbReference type="NCBI Taxonomy" id="255045"/>
    <lineage>
        <taxon>Bacteria</taxon>
        <taxon>Pseudomonadati</taxon>
        <taxon>Pseudomonadota</taxon>
        <taxon>Alphaproteobacteria</taxon>
        <taxon>Hyphomicrobiales</taxon>
        <taxon>Nitrobacteraceae</taxon>
        <taxon>Bradyrhizobium</taxon>
    </lineage>
</organism>
<accession>A0A1X3H2G9</accession>
<dbReference type="Proteomes" id="UP000193553">
    <property type="component" value="Unassembled WGS sequence"/>
</dbReference>
<proteinExistence type="predicted"/>
<evidence type="ECO:0000313" key="2">
    <source>
        <dbReference type="EMBL" id="OSJ05603.1"/>
    </source>
</evidence>
<sequence length="93" mass="10394">MTDKIRIKLPDGSLQTFAGREAWTLRHLVNAGPRGLTTIDHPAPRWSHYVYKLRKAGLVISTGYEAHRGDFPGTHGRYRLETAVEVVPVEGLS</sequence>
<dbReference type="AlphaFoldDB" id="A0A1X3H2G9"/>
<protein>
    <recommendedName>
        <fullName evidence="1">Winged helix domain-containing protein</fullName>
    </recommendedName>
</protein>
<gene>
    <name evidence="2" type="ORF">BSZ18_25930</name>
</gene>
<evidence type="ECO:0000313" key="3">
    <source>
        <dbReference type="Proteomes" id="UP000193553"/>
    </source>
</evidence>
<dbReference type="EMBL" id="NAFI01000182">
    <property type="protein sequence ID" value="OSJ05603.1"/>
    <property type="molecule type" value="Genomic_DNA"/>
</dbReference>
<reference evidence="2 3" key="1">
    <citation type="submission" date="2017-03" db="EMBL/GenBank/DDBJ databases">
        <title>Whole genome sequences of fourteen strains of Bradyrhizobium canariense and one strain of Bradyrhizobium japonicum isolated from Lupinus (Papilionoideae: Genisteae) species in Algeria.</title>
        <authorList>
            <person name="Crovadore J."/>
            <person name="Chekireb D."/>
            <person name="Brachmann A."/>
            <person name="Chablais R."/>
            <person name="Cochard B."/>
            <person name="Lefort F."/>
        </authorList>
    </citation>
    <scope>NUCLEOTIDE SEQUENCE [LARGE SCALE GENOMIC DNA]</scope>
    <source>
        <strain evidence="2 3">UBMA195</strain>
    </source>
</reference>
<dbReference type="OrthoDB" id="7211172at2"/>
<evidence type="ECO:0000259" key="1">
    <source>
        <dbReference type="Pfam" id="PF22324"/>
    </source>
</evidence>
<comment type="caution">
    <text evidence="2">The sequence shown here is derived from an EMBL/GenBank/DDBJ whole genome shotgun (WGS) entry which is preliminary data.</text>
</comment>
<dbReference type="RefSeq" id="WP_085361159.1">
    <property type="nucleotide sequence ID" value="NZ_NAFD01000187.1"/>
</dbReference>